<dbReference type="InterPro" id="IPR004723">
    <property type="entry name" value="AONS_Archaea/Proteobacteria"/>
</dbReference>
<feature type="binding site" evidence="9">
    <location>
        <position position="235"/>
    </location>
    <ligand>
        <name>pyridoxal 5'-phosphate</name>
        <dbReference type="ChEBI" id="CHEBI:597326"/>
    </ligand>
</feature>
<dbReference type="InterPro" id="IPR015422">
    <property type="entry name" value="PyrdxlP-dep_Trfase_small"/>
</dbReference>
<feature type="binding site" evidence="9">
    <location>
        <position position="130"/>
    </location>
    <ligand>
        <name>substrate</name>
    </ligand>
</feature>
<reference evidence="12 13" key="1">
    <citation type="journal article" date="2020" name="Arch. Microbiol.">
        <title>The genome sequence of the giant phototrophic gammaproteobacterium Thiospirillum jenense gives insight into its physiological properties and phylogenetic relationships.</title>
        <authorList>
            <person name="Imhoff J.F."/>
            <person name="Meyer T.E."/>
            <person name="Kyndt J.A."/>
        </authorList>
    </citation>
    <scope>NUCLEOTIDE SEQUENCE [LARGE SCALE GENOMIC DNA]</scope>
    <source>
        <strain evidence="12 13">DSM 216</strain>
    </source>
</reference>
<dbReference type="InterPro" id="IPR015421">
    <property type="entry name" value="PyrdxlP-dep_Trfase_major"/>
</dbReference>
<evidence type="ECO:0000256" key="4">
    <source>
        <dbReference type="ARBA" id="ARBA00011738"/>
    </source>
</evidence>
<evidence type="ECO:0000313" key="12">
    <source>
        <dbReference type="EMBL" id="MBB1126533.1"/>
    </source>
</evidence>
<feature type="domain" description="Aminotransferase class I/classII large" evidence="11">
    <location>
        <begin position="38"/>
        <end position="380"/>
    </location>
</feature>
<dbReference type="PANTHER" id="PTHR13693:SF100">
    <property type="entry name" value="8-AMINO-7-OXONONANOATE SYNTHASE"/>
    <property type="match status" value="1"/>
</dbReference>
<dbReference type="SUPFAM" id="SSF53383">
    <property type="entry name" value="PLP-dependent transferases"/>
    <property type="match status" value="1"/>
</dbReference>
<evidence type="ECO:0000256" key="10">
    <source>
        <dbReference type="PIRSR" id="PIRSR604723-51"/>
    </source>
</evidence>
<dbReference type="Proteomes" id="UP000548632">
    <property type="component" value="Unassembled WGS sequence"/>
</dbReference>
<name>A0A839HC57_9GAMM</name>
<comment type="pathway">
    <text evidence="2 9">Cofactor biosynthesis; biotin biosynthesis.</text>
</comment>
<feature type="modified residue" description="N6-(pyridoxal phosphate)lysine" evidence="9 10">
    <location>
        <position position="238"/>
    </location>
</feature>
<dbReference type="GO" id="GO:0008710">
    <property type="term" value="F:8-amino-7-oxononanoate synthase activity"/>
    <property type="evidence" value="ECO:0007669"/>
    <property type="project" value="UniProtKB-UniRule"/>
</dbReference>
<comment type="function">
    <text evidence="9">Catalyzes the decarboxylative condensation of pimeloyl-[acyl-carrier protein] and L-alanine to produce 8-amino-7-oxononanoate (AON), [acyl-carrier protein], and carbon dioxide.</text>
</comment>
<comment type="cofactor">
    <cofactor evidence="1 9 10">
        <name>pyridoxal 5'-phosphate</name>
        <dbReference type="ChEBI" id="CHEBI:597326"/>
    </cofactor>
</comment>
<dbReference type="NCBIfam" id="TIGR00858">
    <property type="entry name" value="bioF"/>
    <property type="match status" value="1"/>
</dbReference>
<feature type="binding site" evidence="9">
    <location>
        <position position="18"/>
    </location>
    <ligand>
        <name>substrate</name>
    </ligand>
</feature>
<dbReference type="PANTHER" id="PTHR13693">
    <property type="entry name" value="CLASS II AMINOTRANSFERASE/8-AMINO-7-OXONONANOATE SYNTHASE"/>
    <property type="match status" value="1"/>
</dbReference>
<accession>A0A839HC57</accession>
<dbReference type="GO" id="GO:0009102">
    <property type="term" value="P:biotin biosynthetic process"/>
    <property type="evidence" value="ECO:0007669"/>
    <property type="project" value="UniProtKB-UniRule"/>
</dbReference>
<evidence type="ECO:0000256" key="8">
    <source>
        <dbReference type="ARBA" id="ARBA00047715"/>
    </source>
</evidence>
<comment type="subunit">
    <text evidence="4 9">Homodimer.</text>
</comment>
<dbReference type="InterPro" id="IPR001917">
    <property type="entry name" value="Aminotrans_II_pyridoxalP_BS"/>
</dbReference>
<sequence>MTNLQAALAALHTQQLYRTRRLRSGAPTVRTTIDGRSYLTFCSNDYLGLAAHPAIAAALREGTHRYGVGAGASALITGYSSAHHQLEEALAAFLGRPRVLLFASGYMANVGILSALLGRNDTIFADRLNHASLIDGARLSCARLRRYPHVNPQALAKLLTSPRPLHSRTLLATDGVFSMDGDIAPLPELARLASEQSAWLLVDDAHGIGVLGPSGAGTVAQFGLTSEQVPILVGTLGKAFGTSGAFVAGDVALIETLIQRARSYIYTTAPPPALAHASLTALALVQSGHERREQLTALITRFRQGATALHLPLLASPTPIQPLLAGTAPRALAWSRHLERHGILVSAIRPPTVPPGTARLRVSLSAAHSAADVDQLLNALADLPRGNSDGIE</sequence>
<dbReference type="InterPro" id="IPR050087">
    <property type="entry name" value="AON_synthase_class-II"/>
</dbReference>
<organism evidence="12 13">
    <name type="scientific">Thiospirillum jenense</name>
    <dbReference type="NCBI Taxonomy" id="1653858"/>
    <lineage>
        <taxon>Bacteria</taxon>
        <taxon>Pseudomonadati</taxon>
        <taxon>Pseudomonadota</taxon>
        <taxon>Gammaproteobacteria</taxon>
        <taxon>Chromatiales</taxon>
        <taxon>Chromatiaceae</taxon>
        <taxon>Thiospirillum</taxon>
    </lineage>
</organism>
<dbReference type="InterPro" id="IPR015424">
    <property type="entry name" value="PyrdxlP-dep_Trfase"/>
</dbReference>
<comment type="catalytic activity">
    <reaction evidence="8 9">
        <text>6-carboxyhexanoyl-[ACP] + L-alanine + H(+) = (8S)-8-amino-7-oxononanoate + holo-[ACP] + CO2</text>
        <dbReference type="Rhea" id="RHEA:42288"/>
        <dbReference type="Rhea" id="RHEA-COMP:9685"/>
        <dbReference type="Rhea" id="RHEA-COMP:9955"/>
        <dbReference type="ChEBI" id="CHEBI:15378"/>
        <dbReference type="ChEBI" id="CHEBI:16526"/>
        <dbReference type="ChEBI" id="CHEBI:57972"/>
        <dbReference type="ChEBI" id="CHEBI:64479"/>
        <dbReference type="ChEBI" id="CHEBI:78846"/>
        <dbReference type="ChEBI" id="CHEBI:149468"/>
        <dbReference type="EC" id="2.3.1.47"/>
    </reaction>
</comment>
<dbReference type="AlphaFoldDB" id="A0A839HC57"/>
<dbReference type="UniPathway" id="UPA00078"/>
<dbReference type="InterPro" id="IPR022834">
    <property type="entry name" value="AONS_Proteobacteria"/>
</dbReference>
<keyword evidence="13" id="KW-1185">Reference proteome</keyword>
<dbReference type="Gene3D" id="3.90.1150.10">
    <property type="entry name" value="Aspartate Aminotransferase, domain 1"/>
    <property type="match status" value="1"/>
</dbReference>
<proteinExistence type="inferred from homology"/>
<evidence type="ECO:0000256" key="6">
    <source>
        <dbReference type="ARBA" id="ARBA00022756"/>
    </source>
</evidence>
<dbReference type="GO" id="GO:0030170">
    <property type="term" value="F:pyridoxal phosphate binding"/>
    <property type="evidence" value="ECO:0007669"/>
    <property type="project" value="UniProtKB-UniRule"/>
</dbReference>
<feature type="binding site" evidence="9">
    <location>
        <position position="206"/>
    </location>
    <ligand>
        <name>pyridoxal 5'-phosphate</name>
        <dbReference type="ChEBI" id="CHEBI:597326"/>
    </ligand>
</feature>
<comment type="similarity">
    <text evidence="3 9">Belongs to the class-II pyridoxal-phosphate-dependent aminotransferase family. BioF subfamily.</text>
</comment>
<evidence type="ECO:0000313" key="13">
    <source>
        <dbReference type="Proteomes" id="UP000548632"/>
    </source>
</evidence>
<dbReference type="RefSeq" id="WP_182584161.1">
    <property type="nucleotide sequence ID" value="NZ_JABVCQ010000020.1"/>
</dbReference>
<dbReference type="Pfam" id="PF00155">
    <property type="entry name" value="Aminotran_1_2"/>
    <property type="match status" value="1"/>
</dbReference>
<feature type="binding site" evidence="9">
    <location>
        <begin position="105"/>
        <end position="106"/>
    </location>
    <ligand>
        <name>pyridoxal 5'-phosphate</name>
        <dbReference type="ChEBI" id="CHEBI:597326"/>
    </ligand>
</feature>
<keyword evidence="6 9" id="KW-0093">Biotin biosynthesis</keyword>
<evidence type="ECO:0000259" key="11">
    <source>
        <dbReference type="Pfam" id="PF00155"/>
    </source>
</evidence>
<evidence type="ECO:0000256" key="9">
    <source>
        <dbReference type="HAMAP-Rule" id="MF_01693"/>
    </source>
</evidence>
<feature type="binding site" evidence="9">
    <location>
        <position position="178"/>
    </location>
    <ligand>
        <name>pyridoxal 5'-phosphate</name>
        <dbReference type="ChEBI" id="CHEBI:597326"/>
    </ligand>
</feature>
<feature type="binding site" evidence="9">
    <location>
        <position position="352"/>
    </location>
    <ligand>
        <name>substrate</name>
    </ligand>
</feature>
<dbReference type="HAMAP" id="MF_01693">
    <property type="entry name" value="BioF_aminotrans_2"/>
    <property type="match status" value="1"/>
</dbReference>
<dbReference type="InterPro" id="IPR004839">
    <property type="entry name" value="Aminotransferase_I/II_large"/>
</dbReference>
<keyword evidence="7 9" id="KW-0663">Pyridoxal phosphate</keyword>
<evidence type="ECO:0000256" key="5">
    <source>
        <dbReference type="ARBA" id="ARBA00022679"/>
    </source>
</evidence>
<protein>
    <recommendedName>
        <fullName evidence="9">8-amino-7-oxononanoate synthase</fullName>
        <shortName evidence="9">AONS</shortName>
        <ecNumber evidence="9">2.3.1.47</ecNumber>
    </recommendedName>
    <alternativeName>
        <fullName evidence="9">7-keto-8-amino-pelargonic acid synthase</fullName>
        <shortName evidence="9">7-KAP synthase</shortName>
        <shortName evidence="9">KAPA synthase</shortName>
    </alternativeName>
    <alternativeName>
        <fullName evidence="9">8-amino-7-ketopelargonate synthase</fullName>
    </alternativeName>
</protein>
<dbReference type="CDD" id="cd06454">
    <property type="entry name" value="KBL_like"/>
    <property type="match status" value="1"/>
</dbReference>
<dbReference type="EC" id="2.3.1.47" evidence="9"/>
<evidence type="ECO:0000256" key="1">
    <source>
        <dbReference type="ARBA" id="ARBA00001933"/>
    </source>
</evidence>
<keyword evidence="5 9" id="KW-0808">Transferase</keyword>
<evidence type="ECO:0000256" key="7">
    <source>
        <dbReference type="ARBA" id="ARBA00022898"/>
    </source>
</evidence>
<keyword evidence="12" id="KW-0012">Acyltransferase</keyword>
<evidence type="ECO:0000256" key="2">
    <source>
        <dbReference type="ARBA" id="ARBA00004746"/>
    </source>
</evidence>
<evidence type="ECO:0000256" key="3">
    <source>
        <dbReference type="ARBA" id="ARBA00010008"/>
    </source>
</evidence>
<comment type="caution">
    <text evidence="12">The sequence shown here is derived from an EMBL/GenBank/DDBJ whole genome shotgun (WGS) entry which is preliminary data.</text>
</comment>
<gene>
    <name evidence="9 12" type="primary">bioF</name>
    <name evidence="12" type="ORF">HUK38_09850</name>
</gene>
<dbReference type="PROSITE" id="PS00599">
    <property type="entry name" value="AA_TRANSFER_CLASS_2"/>
    <property type="match status" value="1"/>
</dbReference>
<dbReference type="Gene3D" id="3.40.640.10">
    <property type="entry name" value="Type I PLP-dependent aspartate aminotransferase-like (Major domain)"/>
    <property type="match status" value="1"/>
</dbReference>
<dbReference type="EMBL" id="JABVCQ010000020">
    <property type="protein sequence ID" value="MBB1126533.1"/>
    <property type="molecule type" value="Genomic_DNA"/>
</dbReference>